<feature type="compositionally biased region" description="Basic and acidic residues" evidence="1">
    <location>
        <begin position="49"/>
        <end position="63"/>
    </location>
</feature>
<dbReference type="EMBL" id="JALLPJ020000671">
    <property type="protein sequence ID" value="KAL3785943.1"/>
    <property type="molecule type" value="Genomic_DNA"/>
</dbReference>
<feature type="region of interest" description="Disordered" evidence="1">
    <location>
        <begin position="31"/>
        <end position="68"/>
    </location>
</feature>
<feature type="compositionally biased region" description="Polar residues" evidence="1">
    <location>
        <begin position="248"/>
        <end position="257"/>
    </location>
</feature>
<keyword evidence="4" id="KW-1185">Reference proteome</keyword>
<name>A0ABD3PDZ2_9STRA</name>
<keyword evidence="2" id="KW-0812">Transmembrane</keyword>
<protein>
    <submittedName>
        <fullName evidence="3">Uncharacterized protein</fullName>
    </submittedName>
</protein>
<comment type="caution">
    <text evidence="3">The sequence shown here is derived from an EMBL/GenBank/DDBJ whole genome shotgun (WGS) entry which is preliminary data.</text>
</comment>
<feature type="region of interest" description="Disordered" evidence="1">
    <location>
        <begin position="233"/>
        <end position="262"/>
    </location>
</feature>
<dbReference type="AlphaFoldDB" id="A0ABD3PDZ2"/>
<proteinExistence type="predicted"/>
<sequence length="613" mass="69114">MKSELEPIEDSPAIADTVECTASEVLDLPSCLPDKIENGMSNTAVKSNPPKDEYDTSQPDEHAQQSLRTEIQHRGIKQGNGSSPPNASSNFVSATATILGNTSDRNDFIPHVVPDNKRKSTDSDTATDNEIEHGGGIINGFKKWFSSQAADCDDDEPVEHDYHREVVDNIQSAIQTSKSTATEKELKLSQVKSLDDNNYNESLLDKDTAGDLEMGRQRSSTYDETEVRRGLDKACGANEGGDGKSKFRYSNSSWTSKTRSETDDELRVMGECSFFYDDMDNEENNSPLHRIPGHEHNGEEKENGYFNEGYQHKFRRARAANPRQVTQAITSSARRQWTERRYRRRLKQSSFEPPQIWATKQHQIESVQIQRKPELPTCELTTEHRQAFLAAHAALNDKLVNEYSRNKHAINLAEYGHDLDIDLDLNLAVDDSQKEEIRADLTKSSLAIRGSGQIRLPVDNVRLVMDSHLQPGILSVESRAGDGGYMGYENYGNGNRYGNINANEVVPLTGCDENKNVESKKRKKASHRRISSEAEQPWRRNELSYVLTVDDGLYRRLFEEINDSYRLPMGMYYCCHLVESEGSHDHVGIGVAVSILMVVFLFLVVGMLRWPMD</sequence>
<keyword evidence="2" id="KW-0472">Membrane</keyword>
<organism evidence="3 4">
    <name type="scientific">Cyclotella atomus</name>
    <dbReference type="NCBI Taxonomy" id="382360"/>
    <lineage>
        <taxon>Eukaryota</taxon>
        <taxon>Sar</taxon>
        <taxon>Stramenopiles</taxon>
        <taxon>Ochrophyta</taxon>
        <taxon>Bacillariophyta</taxon>
        <taxon>Coscinodiscophyceae</taxon>
        <taxon>Thalassiosirophycidae</taxon>
        <taxon>Stephanodiscales</taxon>
        <taxon>Stephanodiscaceae</taxon>
        <taxon>Cyclotella</taxon>
    </lineage>
</organism>
<accession>A0ABD3PDZ2</accession>
<keyword evidence="2" id="KW-1133">Transmembrane helix</keyword>
<evidence type="ECO:0000313" key="4">
    <source>
        <dbReference type="Proteomes" id="UP001530400"/>
    </source>
</evidence>
<gene>
    <name evidence="3" type="ORF">ACHAWO_001449</name>
</gene>
<feature type="compositionally biased region" description="Basic and acidic residues" evidence="1">
    <location>
        <begin position="104"/>
        <end position="122"/>
    </location>
</feature>
<reference evidence="3 4" key="1">
    <citation type="submission" date="2024-10" db="EMBL/GenBank/DDBJ databases">
        <title>Updated reference genomes for cyclostephanoid diatoms.</title>
        <authorList>
            <person name="Roberts W.R."/>
            <person name="Alverson A.J."/>
        </authorList>
    </citation>
    <scope>NUCLEOTIDE SEQUENCE [LARGE SCALE GENOMIC DNA]</scope>
    <source>
        <strain evidence="3 4">AJA010-31</strain>
    </source>
</reference>
<evidence type="ECO:0000256" key="2">
    <source>
        <dbReference type="SAM" id="Phobius"/>
    </source>
</evidence>
<dbReference type="Proteomes" id="UP001530400">
    <property type="component" value="Unassembled WGS sequence"/>
</dbReference>
<evidence type="ECO:0000313" key="3">
    <source>
        <dbReference type="EMBL" id="KAL3785943.1"/>
    </source>
</evidence>
<evidence type="ECO:0000256" key="1">
    <source>
        <dbReference type="SAM" id="MobiDB-lite"/>
    </source>
</evidence>
<feature type="region of interest" description="Disordered" evidence="1">
    <location>
        <begin position="103"/>
        <end position="134"/>
    </location>
</feature>
<feature type="transmembrane region" description="Helical" evidence="2">
    <location>
        <begin position="587"/>
        <end position="608"/>
    </location>
</feature>